<evidence type="ECO:0000256" key="3">
    <source>
        <dbReference type="ARBA" id="ARBA00022670"/>
    </source>
</evidence>
<gene>
    <name evidence="12" type="ORF">YC6258_01211</name>
</gene>
<proteinExistence type="predicted"/>
<dbReference type="EMBL" id="CP007142">
    <property type="protein sequence ID" value="AJQ93259.1"/>
    <property type="molecule type" value="Genomic_DNA"/>
</dbReference>
<name>A0A0C5VSL7_9GAMM</name>
<feature type="domain" description="Csd3-like second N-terminal" evidence="11">
    <location>
        <begin position="160"/>
        <end position="280"/>
    </location>
</feature>
<dbReference type="PANTHER" id="PTHR21666">
    <property type="entry name" value="PEPTIDASE-RELATED"/>
    <property type="match status" value="1"/>
</dbReference>
<dbReference type="STRING" id="1445510.YC6258_01211"/>
<dbReference type="GO" id="GO:0004222">
    <property type="term" value="F:metalloendopeptidase activity"/>
    <property type="evidence" value="ECO:0007669"/>
    <property type="project" value="TreeGrafter"/>
</dbReference>
<organism evidence="12 13">
    <name type="scientific">Gynuella sunshinyii YC6258</name>
    <dbReference type="NCBI Taxonomy" id="1445510"/>
    <lineage>
        <taxon>Bacteria</taxon>
        <taxon>Pseudomonadati</taxon>
        <taxon>Pseudomonadota</taxon>
        <taxon>Gammaproteobacteria</taxon>
        <taxon>Oceanospirillales</taxon>
        <taxon>Saccharospirillaceae</taxon>
        <taxon>Gynuella</taxon>
    </lineage>
</organism>
<dbReference type="PANTHER" id="PTHR21666:SF292">
    <property type="entry name" value="MUREIN DD-ENDOPEPTIDASE MEPM"/>
    <property type="match status" value="1"/>
</dbReference>
<dbReference type="Gene3D" id="3.10.450.350">
    <property type="match status" value="2"/>
</dbReference>
<keyword evidence="7" id="KW-0482">Metalloprotease</keyword>
<dbReference type="InterPro" id="IPR050570">
    <property type="entry name" value="Cell_wall_metabolism_enzyme"/>
</dbReference>
<comment type="cofactor">
    <cofactor evidence="1">
        <name>Zn(2+)</name>
        <dbReference type="ChEBI" id="CHEBI:29105"/>
    </cofactor>
</comment>
<dbReference type="Pfam" id="PF04225">
    <property type="entry name" value="LysM_OapA"/>
    <property type="match status" value="1"/>
</dbReference>
<dbReference type="CDD" id="cd00118">
    <property type="entry name" value="LysM"/>
    <property type="match status" value="1"/>
</dbReference>
<dbReference type="HOGENOM" id="CLU_026846_0_2_6"/>
<dbReference type="CDD" id="cd12797">
    <property type="entry name" value="M23_peptidase"/>
    <property type="match status" value="1"/>
</dbReference>
<dbReference type="SUPFAM" id="SSF51261">
    <property type="entry name" value="Duplicated hybrid motif"/>
    <property type="match status" value="1"/>
</dbReference>
<evidence type="ECO:0000313" key="13">
    <source>
        <dbReference type="Proteomes" id="UP000032266"/>
    </source>
</evidence>
<evidence type="ECO:0000256" key="4">
    <source>
        <dbReference type="ARBA" id="ARBA00022723"/>
    </source>
</evidence>
<evidence type="ECO:0000256" key="8">
    <source>
        <dbReference type="SAM" id="Phobius"/>
    </source>
</evidence>
<evidence type="ECO:0000259" key="10">
    <source>
        <dbReference type="Pfam" id="PF04225"/>
    </source>
</evidence>
<dbReference type="GO" id="GO:0030313">
    <property type="term" value="C:cell envelope"/>
    <property type="evidence" value="ECO:0007669"/>
    <property type="project" value="UniProtKB-SubCell"/>
</dbReference>
<feature type="transmembrane region" description="Helical" evidence="8">
    <location>
        <begin position="12"/>
        <end position="29"/>
    </location>
</feature>
<dbReference type="Pfam" id="PF01551">
    <property type="entry name" value="Peptidase_M23"/>
    <property type="match status" value="1"/>
</dbReference>
<dbReference type="FunFam" id="2.70.70.10:FF:000002">
    <property type="entry name" value="Murein DD-endopeptidase MepM"/>
    <property type="match status" value="1"/>
</dbReference>
<evidence type="ECO:0000256" key="6">
    <source>
        <dbReference type="ARBA" id="ARBA00022833"/>
    </source>
</evidence>
<evidence type="ECO:0000256" key="5">
    <source>
        <dbReference type="ARBA" id="ARBA00022801"/>
    </source>
</evidence>
<keyword evidence="13" id="KW-1185">Reference proteome</keyword>
<keyword evidence="4" id="KW-0479">Metal-binding</keyword>
<protein>
    <submittedName>
        <fullName evidence="12">Membrane protein-like metalloendopeptidase</fullName>
    </submittedName>
</protein>
<dbReference type="Gene3D" id="2.70.70.10">
    <property type="entry name" value="Glucose Permease (Domain IIA)"/>
    <property type="match status" value="1"/>
</dbReference>
<dbReference type="GO" id="GO:0006508">
    <property type="term" value="P:proteolysis"/>
    <property type="evidence" value="ECO:0007669"/>
    <property type="project" value="UniProtKB-KW"/>
</dbReference>
<evidence type="ECO:0000256" key="2">
    <source>
        <dbReference type="ARBA" id="ARBA00004196"/>
    </source>
</evidence>
<dbReference type="GO" id="GO:0046872">
    <property type="term" value="F:metal ion binding"/>
    <property type="evidence" value="ECO:0007669"/>
    <property type="project" value="UniProtKB-KW"/>
</dbReference>
<dbReference type="GO" id="GO:0042834">
    <property type="term" value="F:peptidoglycan binding"/>
    <property type="evidence" value="ECO:0007669"/>
    <property type="project" value="InterPro"/>
</dbReference>
<dbReference type="OrthoDB" id="9805070at2"/>
<dbReference type="InterPro" id="IPR011055">
    <property type="entry name" value="Dup_hybrid_motif"/>
</dbReference>
<evidence type="ECO:0000313" key="12">
    <source>
        <dbReference type="EMBL" id="AJQ93259.1"/>
    </source>
</evidence>
<keyword evidence="8" id="KW-1133">Transmembrane helix</keyword>
<dbReference type="AlphaFoldDB" id="A0A0C5VSL7"/>
<accession>A0A0C5VSL7</accession>
<keyword evidence="3" id="KW-0645">Protease</keyword>
<sequence length="436" mass="48598">MTMPTVLQQTRFQLFSLITLLFTAFYLITSPPQEPHLETVPLPSAANAVPAQPEASQPVEQLIIPQELTSRYQIQPGDTLSGIFALFSLTQTTLAAILEADGETAALDTLQPGNTLVFTQSVQNSELQQLSLIVNPARTVQFTRTAEGTFQSEEIVKPTYWHQQLVSGVIDNSFYNAAHQAGLSDRDTLNTLHILQEKINFRREIRPGDWFDIVLEQEMTGTEATGQTRIKAILFGLGKTTQSAFLYDDGSYYDQDGQSLTRSLRRYPVNEKVRVSSSFNLHRVHPVTGQLMPHYGVDFAMPVGTPVLSVGDGIVTRTANHPYAGKYVEIEHPGPFKTRYLHLSKILVKRGQRIKRGDKIALSGNTGRTTGPHLHFELQINNRPVNPLTAKIPTSSHIPAEEMARFKEIIEATQTFIGDAEGTHLAFWQQQNSSYN</sequence>
<comment type="subcellular location">
    <subcellularLocation>
        <location evidence="2">Cell envelope</location>
    </subcellularLocation>
</comment>
<feature type="domain" description="Opacity-associated protein A LysM-like" evidence="10">
    <location>
        <begin position="71"/>
        <end position="152"/>
    </location>
</feature>
<evidence type="ECO:0000259" key="11">
    <source>
        <dbReference type="Pfam" id="PF19425"/>
    </source>
</evidence>
<dbReference type="Pfam" id="PF19425">
    <property type="entry name" value="Csd3_N2"/>
    <property type="match status" value="1"/>
</dbReference>
<keyword evidence="8" id="KW-0812">Transmembrane</keyword>
<dbReference type="InterPro" id="IPR016047">
    <property type="entry name" value="M23ase_b-sheet_dom"/>
</dbReference>
<evidence type="ECO:0000259" key="9">
    <source>
        <dbReference type="Pfam" id="PF01551"/>
    </source>
</evidence>
<dbReference type="Proteomes" id="UP000032266">
    <property type="component" value="Chromosome"/>
</dbReference>
<reference evidence="12 13" key="1">
    <citation type="submission" date="2014-01" db="EMBL/GenBank/DDBJ databases">
        <title>Full genme sequencing of cellulolytic bacterium Gynuella sunshinyii YC6258T gen. nov., sp. nov.</title>
        <authorList>
            <person name="Khan H."/>
            <person name="Chung E.J."/>
            <person name="Chung Y.R."/>
        </authorList>
    </citation>
    <scope>NUCLEOTIDE SEQUENCE [LARGE SCALE GENOMIC DNA]</scope>
    <source>
        <strain evidence="12 13">YC6258</strain>
    </source>
</reference>
<dbReference type="InterPro" id="IPR045834">
    <property type="entry name" value="Csd3_N2"/>
</dbReference>
<evidence type="ECO:0000256" key="1">
    <source>
        <dbReference type="ARBA" id="ARBA00001947"/>
    </source>
</evidence>
<keyword evidence="6" id="KW-0862">Zinc</keyword>
<dbReference type="KEGG" id="gsn:YC6258_01211"/>
<dbReference type="InterPro" id="IPR007340">
    <property type="entry name" value="LysM_Opacity-associatedA"/>
</dbReference>
<dbReference type="InterPro" id="IPR018392">
    <property type="entry name" value="LysM"/>
</dbReference>
<dbReference type="RefSeq" id="WP_052830077.1">
    <property type="nucleotide sequence ID" value="NZ_CP007142.1"/>
</dbReference>
<keyword evidence="8" id="KW-0472">Membrane</keyword>
<dbReference type="PATRIC" id="fig|1445510.3.peg.1180"/>
<evidence type="ECO:0000256" key="7">
    <source>
        <dbReference type="ARBA" id="ARBA00023049"/>
    </source>
</evidence>
<keyword evidence="5" id="KW-0378">Hydrolase</keyword>
<feature type="domain" description="M23ase beta-sheet core" evidence="9">
    <location>
        <begin position="293"/>
        <end position="387"/>
    </location>
</feature>